<dbReference type="EMBL" id="CP017080">
    <property type="protein sequence ID" value="AOH53570.1"/>
    <property type="molecule type" value="Genomic_DNA"/>
</dbReference>
<sequence length="139" mass="16442">MEIWKVSEKVAKFSDVIPKYIFSLFFSCISLAASIILFSGEISWLLPGIIVYPFYIVVPYVIFAVPVQVFLNRYPRKFNLLYLFIYIFFSFIAVFILYIVQDVNVAMNVVRMKQFYELSFSAAVIFWIWDSIFLHEKPE</sequence>
<dbReference type="InterPro" id="IPR031374">
    <property type="entry name" value="UPF0715"/>
</dbReference>
<dbReference type="OrthoDB" id="2935045at2"/>
<dbReference type="Proteomes" id="UP000077926">
    <property type="component" value="Chromosome"/>
</dbReference>
<dbReference type="AlphaFoldDB" id="A0A1B3XK28"/>
<keyword evidence="3" id="KW-1185">Reference proteome</keyword>
<feature type="transmembrane region" description="Helical" evidence="1">
    <location>
        <begin position="20"/>
        <end position="38"/>
    </location>
</feature>
<dbReference type="Pfam" id="PF17094">
    <property type="entry name" value="UPF0715"/>
    <property type="match status" value="1"/>
</dbReference>
<evidence type="ECO:0000313" key="2">
    <source>
        <dbReference type="EMBL" id="AOH53570.1"/>
    </source>
</evidence>
<feature type="transmembrane region" description="Helical" evidence="1">
    <location>
        <begin position="115"/>
        <end position="134"/>
    </location>
</feature>
<evidence type="ECO:0000256" key="1">
    <source>
        <dbReference type="SAM" id="Phobius"/>
    </source>
</evidence>
<accession>A0A1B3XK28</accession>
<keyword evidence="1" id="KW-0812">Transmembrane</keyword>
<feature type="transmembrane region" description="Helical" evidence="1">
    <location>
        <begin position="44"/>
        <end position="67"/>
    </location>
</feature>
<gene>
    <name evidence="2" type="ORF">ABE28_004335</name>
</gene>
<organism evidence="2 3">
    <name type="scientific">Peribacillus muralis</name>
    <dbReference type="NCBI Taxonomy" id="264697"/>
    <lineage>
        <taxon>Bacteria</taxon>
        <taxon>Bacillati</taxon>
        <taxon>Bacillota</taxon>
        <taxon>Bacilli</taxon>
        <taxon>Bacillales</taxon>
        <taxon>Bacillaceae</taxon>
        <taxon>Peribacillus</taxon>
    </lineage>
</organism>
<keyword evidence="1" id="KW-1133">Transmembrane helix</keyword>
<proteinExistence type="predicted"/>
<dbReference type="KEGG" id="bmur:ABE28_004335"/>
<keyword evidence="1" id="KW-0472">Membrane</keyword>
<feature type="transmembrane region" description="Helical" evidence="1">
    <location>
        <begin position="79"/>
        <end position="100"/>
    </location>
</feature>
<dbReference type="STRING" id="264697.ABE28_004335"/>
<dbReference type="RefSeq" id="WP_064461959.1">
    <property type="nucleotide sequence ID" value="NZ_CP017080.1"/>
</dbReference>
<reference evidence="2 3" key="1">
    <citation type="submission" date="2016-08" db="EMBL/GenBank/DDBJ databases">
        <title>Complete genome sequence of Bacillus muralis G25-68, a strain with toxicity to nematodes.</title>
        <authorList>
            <person name="Zheng Z."/>
        </authorList>
    </citation>
    <scope>NUCLEOTIDE SEQUENCE [LARGE SCALE GENOMIC DNA]</scope>
    <source>
        <strain evidence="2 3">G25-68</strain>
    </source>
</reference>
<name>A0A1B3XK28_9BACI</name>
<evidence type="ECO:0000313" key="3">
    <source>
        <dbReference type="Proteomes" id="UP000077926"/>
    </source>
</evidence>
<protein>
    <submittedName>
        <fullName evidence="2">Uncharacterized protein</fullName>
    </submittedName>
</protein>